<keyword evidence="3" id="KW-0813">Transport</keyword>
<evidence type="ECO:0000256" key="7">
    <source>
        <dbReference type="ARBA" id="ARBA00022989"/>
    </source>
</evidence>
<dbReference type="EMBL" id="CABFWN010000004">
    <property type="protein sequence ID" value="VUG19218.1"/>
    <property type="molecule type" value="Genomic_DNA"/>
</dbReference>
<dbReference type="AlphaFoldDB" id="A0A3F2Y7G8"/>
<dbReference type="GO" id="GO:0008320">
    <property type="term" value="F:protein transmembrane transporter activity"/>
    <property type="evidence" value="ECO:0007669"/>
    <property type="project" value="TreeGrafter"/>
</dbReference>
<dbReference type="GO" id="GO:0030150">
    <property type="term" value="P:protein import into mitochondrial matrix"/>
    <property type="evidence" value="ECO:0007669"/>
    <property type="project" value="TreeGrafter"/>
</dbReference>
<comment type="similarity">
    <text evidence="2">Belongs to the Tim17/Tim22/Tim23 family.</text>
</comment>
<protein>
    <submittedName>
        <fullName evidence="14">DEBR0S4_13322g1_1</fullName>
    </submittedName>
    <submittedName>
        <fullName evidence="12">Translocase of the inner membrane</fullName>
    </submittedName>
</protein>
<keyword evidence="9" id="KW-0496">Mitochondrion</keyword>
<dbReference type="STRING" id="5007.A0A3F2Y7G8"/>
<dbReference type="Proteomes" id="UP000478008">
    <property type="component" value="Unassembled WGS sequence"/>
</dbReference>
<evidence type="ECO:0000256" key="2">
    <source>
        <dbReference type="ARBA" id="ARBA00008444"/>
    </source>
</evidence>
<proteinExistence type="inferred from homology"/>
<keyword evidence="6" id="KW-0653">Protein transport</keyword>
<dbReference type="PANTHER" id="PTHR10485">
    <property type="entry name" value="MITOCHONDRIAL IMPORT INNER MEMBRANE TRANSLOCASE SUBUNIT TIM-17"/>
    <property type="match status" value="1"/>
</dbReference>
<reference evidence="13" key="3">
    <citation type="submission" date="2020-10" db="EMBL/GenBank/DDBJ databases">
        <authorList>
            <person name="Palmer J.M."/>
        </authorList>
    </citation>
    <scope>NUCLEOTIDE SEQUENCE</scope>
    <source>
        <strain evidence="13">UCD 2041</strain>
    </source>
</reference>
<keyword evidence="10 11" id="KW-0472">Membrane</keyword>
<dbReference type="OMA" id="FDCTFQY"/>
<evidence type="ECO:0000313" key="13">
    <source>
        <dbReference type="EMBL" id="QOU21321.1"/>
    </source>
</evidence>
<evidence type="ECO:0000256" key="3">
    <source>
        <dbReference type="ARBA" id="ARBA00022448"/>
    </source>
</evidence>
<reference evidence="12 16" key="2">
    <citation type="journal article" date="2020" name="Appl. Microbiol. Biotechnol.">
        <title>Targeted gene deletion in Brettanomyces bruxellensis with an expression-free CRISPR-Cas9 system.</title>
        <authorList>
            <person name="Varela C."/>
            <person name="Bartel C."/>
            <person name="Onetto C."/>
            <person name="Borneman A."/>
        </authorList>
    </citation>
    <scope>NUCLEOTIDE SEQUENCE [LARGE SCALE GENOMIC DNA]</scope>
    <source>
        <strain evidence="12 16">AWRI1613</strain>
    </source>
</reference>
<dbReference type="Proteomes" id="UP000568158">
    <property type="component" value="Unassembled WGS sequence"/>
</dbReference>
<dbReference type="RefSeq" id="XP_041137814.1">
    <property type="nucleotide sequence ID" value="XM_041279600.1"/>
</dbReference>
<dbReference type="GeneID" id="64572968"/>
<comment type="subcellular location">
    <subcellularLocation>
        <location evidence="1">Mitochondrion inner membrane</location>
        <topology evidence="1">Multi-pass membrane protein</topology>
    </subcellularLocation>
</comment>
<feature type="transmembrane region" description="Helical" evidence="11">
    <location>
        <begin position="114"/>
        <end position="135"/>
    </location>
</feature>
<evidence type="ECO:0000313" key="14">
    <source>
        <dbReference type="EMBL" id="VUG19218.1"/>
    </source>
</evidence>
<dbReference type="EMBL" id="JABCYN010000012">
    <property type="protein sequence ID" value="KAF6014852.1"/>
    <property type="molecule type" value="Genomic_DNA"/>
</dbReference>
<evidence type="ECO:0000313" key="12">
    <source>
        <dbReference type="EMBL" id="KAF6014852.1"/>
    </source>
</evidence>
<keyword evidence="8" id="KW-0811">Translocation</keyword>
<evidence type="ECO:0000313" key="16">
    <source>
        <dbReference type="Proteomes" id="UP000568158"/>
    </source>
</evidence>
<evidence type="ECO:0000256" key="9">
    <source>
        <dbReference type="ARBA" id="ARBA00023128"/>
    </source>
</evidence>
<dbReference type="GO" id="GO:0005744">
    <property type="term" value="C:TIM23 mitochondrial import inner membrane translocase complex"/>
    <property type="evidence" value="ECO:0007669"/>
    <property type="project" value="TreeGrafter"/>
</dbReference>
<sequence length="161" mass="17144">MSTPEADHSRDPCPIVILNDFGGAFAMGAIGGCIWHGIKGFRNSPYGERYSGAINAVKARAPVVGGNFGVWGGLFSFYDCGLRAVRKREDAWNAILAGFLVGGSLAIRGGKRHIFNSAVTCACVLGVFEGVGMMFSRYMAWANKPVAMPVPDEQQQTPLAA</sequence>
<evidence type="ECO:0000256" key="6">
    <source>
        <dbReference type="ARBA" id="ARBA00022927"/>
    </source>
</evidence>
<dbReference type="EMBL" id="CP063136">
    <property type="protein sequence ID" value="QOU21321.1"/>
    <property type="molecule type" value="Genomic_DNA"/>
</dbReference>
<dbReference type="PANTHER" id="PTHR10485:SF0">
    <property type="entry name" value="AT05822P-RELATED"/>
    <property type="match status" value="1"/>
</dbReference>
<evidence type="ECO:0000256" key="8">
    <source>
        <dbReference type="ARBA" id="ARBA00023010"/>
    </source>
</evidence>
<evidence type="ECO:0000256" key="11">
    <source>
        <dbReference type="SAM" id="Phobius"/>
    </source>
</evidence>
<organism evidence="14 15">
    <name type="scientific">Dekkera bruxellensis</name>
    <name type="common">Brettanomyces custersii</name>
    <dbReference type="NCBI Taxonomy" id="5007"/>
    <lineage>
        <taxon>Eukaryota</taxon>
        <taxon>Fungi</taxon>
        <taxon>Dikarya</taxon>
        <taxon>Ascomycota</taxon>
        <taxon>Saccharomycotina</taxon>
        <taxon>Pichiomycetes</taxon>
        <taxon>Pichiales</taxon>
        <taxon>Pichiaceae</taxon>
        <taxon>Brettanomyces</taxon>
    </lineage>
</organism>
<dbReference type="Proteomes" id="UP000663131">
    <property type="component" value="Chromosome 8"/>
</dbReference>
<evidence type="ECO:0000256" key="4">
    <source>
        <dbReference type="ARBA" id="ARBA00022692"/>
    </source>
</evidence>
<reference evidence="14 15" key="1">
    <citation type="submission" date="2019-07" db="EMBL/GenBank/DDBJ databases">
        <authorList>
            <person name="Friedrich A."/>
            <person name="Schacherer J."/>
        </authorList>
    </citation>
    <scope>NUCLEOTIDE SEQUENCE [LARGE SCALE GENOMIC DNA]</scope>
</reference>
<keyword evidence="5" id="KW-0999">Mitochondrion inner membrane</keyword>
<accession>A0A3F2Y7G8</accession>
<name>A0A3F2Y7G8_DEKBR</name>
<evidence type="ECO:0000313" key="15">
    <source>
        <dbReference type="Proteomes" id="UP000478008"/>
    </source>
</evidence>
<feature type="transmembrane region" description="Helical" evidence="11">
    <location>
        <begin position="91"/>
        <end position="108"/>
    </location>
</feature>
<dbReference type="KEGG" id="bbrx:BRETT_001043"/>
<dbReference type="OrthoDB" id="2261329at2759"/>
<gene>
    <name evidence="14" type="primary">TIM17</name>
    <name evidence="13" type="ORF">BRETT_001043</name>
    <name evidence="14" type="ORF">DEBR0S4_13322G</name>
    <name evidence="12" type="ORF">HII12_001270</name>
</gene>
<evidence type="ECO:0000256" key="10">
    <source>
        <dbReference type="ARBA" id="ARBA00023136"/>
    </source>
</evidence>
<dbReference type="Pfam" id="PF02466">
    <property type="entry name" value="Tim17"/>
    <property type="match status" value="1"/>
</dbReference>
<evidence type="ECO:0000256" key="1">
    <source>
        <dbReference type="ARBA" id="ARBA00004448"/>
    </source>
</evidence>
<keyword evidence="15" id="KW-1185">Reference proteome</keyword>
<keyword evidence="4 11" id="KW-0812">Transmembrane</keyword>
<evidence type="ECO:0000256" key="5">
    <source>
        <dbReference type="ARBA" id="ARBA00022792"/>
    </source>
</evidence>
<keyword evidence="7 11" id="KW-1133">Transmembrane helix</keyword>
<reference evidence="13" key="4">
    <citation type="journal article" name="BMC Genomics">
        <title>New genome assemblies reveal patterns of domestication and adaptation across Brettanomyces (Dekkera) species.</title>
        <authorList>
            <person name="Roach M.J."/>
            <person name="Borneman A.R."/>
        </authorList>
    </citation>
    <scope>NUCLEOTIDE SEQUENCE</scope>
    <source>
        <strain evidence="13">UCD 2041</strain>
    </source>
</reference>